<sequence length="287" mass="31187">MRISSTFIRTALGGLIGLISCQAISAPADLNVKSISVPAYSLITDALIAATPTVKGQRNDAVMQLVCDLARGTKNQQQVNDVLKQNNVEVENIPASGSALSLLVNKNVAMQSTACAVFIATSLFTPVNNSVLFDVVKDGQDKNKEKITLNPEKFAQEMRLRMAISQATAQMYAVIAGNLSKGNNLSWADQQNSVLRIVASYAPQYLQSVRDIYLSGQQVFTPVSIYAKSYDVTDSVGHELSQTPQGPVLTYRGVEWLGNGKILGKEYFVDVRVMSDPAQAVKVKKRR</sequence>
<dbReference type="PROSITE" id="PS51257">
    <property type="entry name" value="PROKAR_LIPOPROTEIN"/>
    <property type="match status" value="1"/>
</dbReference>
<proteinExistence type="predicted"/>
<dbReference type="EMBL" id="JAADJS010000003">
    <property type="protein sequence ID" value="NGX88536.1"/>
    <property type="molecule type" value="Genomic_DNA"/>
</dbReference>
<name>A0A6M2B5C2_9GAMM</name>
<evidence type="ECO:0000313" key="3">
    <source>
        <dbReference type="Proteomes" id="UP000476696"/>
    </source>
</evidence>
<evidence type="ECO:0000313" key="2">
    <source>
        <dbReference type="EMBL" id="NGX88536.1"/>
    </source>
</evidence>
<feature type="signal peptide" evidence="1">
    <location>
        <begin position="1"/>
        <end position="25"/>
    </location>
</feature>
<keyword evidence="1" id="KW-0732">Signal</keyword>
<protein>
    <recommendedName>
        <fullName evidence="4">Lipoprotein</fullName>
    </recommendedName>
</protein>
<keyword evidence="3" id="KW-1185">Reference proteome</keyword>
<comment type="caution">
    <text evidence="2">The sequence shown here is derived from an EMBL/GenBank/DDBJ whole genome shotgun (WGS) entry which is preliminary data.</text>
</comment>
<organism evidence="2 3">
    <name type="scientific">Rahnella contaminans</name>
    <dbReference type="NCBI Taxonomy" id="2703882"/>
    <lineage>
        <taxon>Bacteria</taxon>
        <taxon>Pseudomonadati</taxon>
        <taxon>Pseudomonadota</taxon>
        <taxon>Gammaproteobacteria</taxon>
        <taxon>Enterobacterales</taxon>
        <taxon>Yersiniaceae</taxon>
        <taxon>Rahnella</taxon>
    </lineage>
</organism>
<dbReference type="RefSeq" id="WP_165060044.1">
    <property type="nucleotide sequence ID" value="NZ_JAADJS010000003.1"/>
</dbReference>
<feature type="chain" id="PRO_5026866788" description="Lipoprotein" evidence="1">
    <location>
        <begin position="26"/>
        <end position="287"/>
    </location>
</feature>
<dbReference type="Proteomes" id="UP000476696">
    <property type="component" value="Unassembled WGS sequence"/>
</dbReference>
<evidence type="ECO:0000256" key="1">
    <source>
        <dbReference type="SAM" id="SignalP"/>
    </source>
</evidence>
<reference evidence="2 3" key="1">
    <citation type="submission" date="2020-03" db="EMBL/GenBank/DDBJ databases">
        <title>Rahnella aceri sp. nov., isoated from traditional Jeju Makgeolli.</title>
        <authorList>
            <person name="Kim I.S."/>
            <person name="Jeon D."/>
        </authorList>
    </citation>
    <scope>NUCLEOTIDE SEQUENCE [LARGE SCALE GENOMIC DNA]</scope>
    <source>
        <strain evidence="2 3">Lac-M11</strain>
    </source>
</reference>
<gene>
    <name evidence="2" type="ORF">GW579_15770</name>
</gene>
<dbReference type="AlphaFoldDB" id="A0A6M2B5C2"/>
<evidence type="ECO:0008006" key="4">
    <source>
        <dbReference type="Google" id="ProtNLM"/>
    </source>
</evidence>
<accession>A0A6M2B5C2</accession>